<evidence type="ECO:0000313" key="11">
    <source>
        <dbReference type="EMBL" id="SCB36415.1"/>
    </source>
</evidence>
<evidence type="ECO:0000256" key="7">
    <source>
        <dbReference type="ARBA" id="ARBA00022989"/>
    </source>
</evidence>
<proteinExistence type="inferred from homology"/>
<keyword evidence="4" id="KW-1003">Cell membrane</keyword>
<dbReference type="InterPro" id="IPR010065">
    <property type="entry name" value="AA_ABC_transptr_permease_3TM"/>
</dbReference>
<protein>
    <submittedName>
        <fullName evidence="11">Octopine/nopaline transport system permease protein</fullName>
    </submittedName>
</protein>
<evidence type="ECO:0000256" key="6">
    <source>
        <dbReference type="ARBA" id="ARBA00022692"/>
    </source>
</evidence>
<keyword evidence="12" id="KW-1185">Reference proteome</keyword>
<dbReference type="Proteomes" id="UP000186228">
    <property type="component" value="Unassembled WGS sequence"/>
</dbReference>
<organism evidence="11 12">
    <name type="scientific">Rhizobium hainanense</name>
    <dbReference type="NCBI Taxonomy" id="52131"/>
    <lineage>
        <taxon>Bacteria</taxon>
        <taxon>Pseudomonadati</taxon>
        <taxon>Pseudomonadota</taxon>
        <taxon>Alphaproteobacteria</taxon>
        <taxon>Hyphomicrobiales</taxon>
        <taxon>Rhizobiaceae</taxon>
        <taxon>Rhizobium/Agrobacterium group</taxon>
        <taxon>Rhizobium</taxon>
    </lineage>
</organism>
<dbReference type="PANTHER" id="PTHR30614:SF10">
    <property type="entry name" value="ARGININE ABC TRANSPORTER PERMEASE PROTEIN ARTM"/>
    <property type="match status" value="1"/>
</dbReference>
<dbReference type="NCBIfam" id="TIGR01726">
    <property type="entry name" value="HEQRo_perm_3TM"/>
    <property type="match status" value="1"/>
</dbReference>
<dbReference type="Pfam" id="PF00528">
    <property type="entry name" value="BPD_transp_1"/>
    <property type="match status" value="1"/>
</dbReference>
<comment type="similarity">
    <text evidence="2">Belongs to the binding-protein-dependent transport system permease family. HisMQ subfamily.</text>
</comment>
<dbReference type="CDD" id="cd06261">
    <property type="entry name" value="TM_PBP2"/>
    <property type="match status" value="1"/>
</dbReference>
<feature type="transmembrane region" description="Helical" evidence="9">
    <location>
        <begin position="197"/>
        <end position="218"/>
    </location>
</feature>
<dbReference type="RefSeq" id="WP_075856296.1">
    <property type="nucleotide sequence ID" value="NZ_FMAC01000013.1"/>
</dbReference>
<keyword evidence="7 9" id="KW-1133">Transmembrane helix</keyword>
<dbReference type="AlphaFoldDB" id="A0A1C3W975"/>
<evidence type="ECO:0000259" key="10">
    <source>
        <dbReference type="PROSITE" id="PS50928"/>
    </source>
</evidence>
<feature type="transmembrane region" description="Helical" evidence="9">
    <location>
        <begin position="20"/>
        <end position="44"/>
    </location>
</feature>
<evidence type="ECO:0000256" key="5">
    <source>
        <dbReference type="ARBA" id="ARBA00022519"/>
    </source>
</evidence>
<evidence type="ECO:0000256" key="3">
    <source>
        <dbReference type="ARBA" id="ARBA00022448"/>
    </source>
</evidence>
<dbReference type="GO" id="GO:0006865">
    <property type="term" value="P:amino acid transport"/>
    <property type="evidence" value="ECO:0007669"/>
    <property type="project" value="TreeGrafter"/>
</dbReference>
<dbReference type="OrthoDB" id="4404959at2"/>
<feature type="transmembrane region" description="Helical" evidence="9">
    <location>
        <begin position="97"/>
        <end position="119"/>
    </location>
</feature>
<evidence type="ECO:0000256" key="2">
    <source>
        <dbReference type="ARBA" id="ARBA00010072"/>
    </source>
</evidence>
<gene>
    <name evidence="11" type="ORF">GA0061100_11376</name>
</gene>
<keyword evidence="6 9" id="KW-0812">Transmembrane</keyword>
<dbReference type="Gene3D" id="1.10.3720.10">
    <property type="entry name" value="MetI-like"/>
    <property type="match status" value="1"/>
</dbReference>
<comment type="subcellular location">
    <subcellularLocation>
        <location evidence="1">Cell inner membrane</location>
        <topology evidence="1">Multi-pass membrane protein</topology>
    </subcellularLocation>
    <subcellularLocation>
        <location evidence="9">Cell membrane</location>
        <topology evidence="9">Multi-pass membrane protein</topology>
    </subcellularLocation>
</comment>
<feature type="transmembrane region" description="Helical" evidence="9">
    <location>
        <begin position="56"/>
        <end position="77"/>
    </location>
</feature>
<evidence type="ECO:0000256" key="8">
    <source>
        <dbReference type="ARBA" id="ARBA00023136"/>
    </source>
</evidence>
<sequence>MLSFDLFLPASMAVKNGFLLTILITIASFALGQLLALPIALALTSDRKAIRAPLSTYTFLVRGSPLLVQLFIIYYGLGQIDAVRHSIFWPLLRNPVYCAILAIGLNSAAYAGELIAGAIRQLPAGQWEAGKALGLHHRILLIKVILPQAYRAILPALGNELILVMKGSTLASAVTVMEMTGAARVFVAKTYAPFETFLIAGTCYLLMGAIFGRIFRAIETKVAIPQR</sequence>
<evidence type="ECO:0000313" key="12">
    <source>
        <dbReference type="Proteomes" id="UP000186228"/>
    </source>
</evidence>
<keyword evidence="3 9" id="KW-0813">Transport</keyword>
<dbReference type="PROSITE" id="PS50928">
    <property type="entry name" value="ABC_TM1"/>
    <property type="match status" value="1"/>
</dbReference>
<dbReference type="InterPro" id="IPR043429">
    <property type="entry name" value="ArtM/GltK/GlnP/TcyL/YhdX-like"/>
</dbReference>
<dbReference type="GO" id="GO:0043190">
    <property type="term" value="C:ATP-binding cassette (ABC) transporter complex"/>
    <property type="evidence" value="ECO:0007669"/>
    <property type="project" value="InterPro"/>
</dbReference>
<name>A0A1C3W975_9HYPH</name>
<accession>A0A1C3W975</accession>
<feature type="domain" description="ABC transmembrane type-1" evidence="10">
    <location>
        <begin position="18"/>
        <end position="215"/>
    </location>
</feature>
<dbReference type="InterPro" id="IPR000515">
    <property type="entry name" value="MetI-like"/>
</dbReference>
<keyword evidence="8 9" id="KW-0472">Membrane</keyword>
<reference evidence="12" key="1">
    <citation type="submission" date="2016-08" db="EMBL/GenBank/DDBJ databases">
        <authorList>
            <person name="Varghese N."/>
            <person name="Submissions Spin"/>
        </authorList>
    </citation>
    <scope>NUCLEOTIDE SEQUENCE [LARGE SCALE GENOMIC DNA]</scope>
    <source>
        <strain evidence="12">CCBAU 57015</strain>
    </source>
</reference>
<dbReference type="PANTHER" id="PTHR30614">
    <property type="entry name" value="MEMBRANE COMPONENT OF AMINO ACID ABC TRANSPORTER"/>
    <property type="match status" value="1"/>
</dbReference>
<evidence type="ECO:0000256" key="1">
    <source>
        <dbReference type="ARBA" id="ARBA00004429"/>
    </source>
</evidence>
<keyword evidence="5" id="KW-0997">Cell inner membrane</keyword>
<evidence type="ECO:0000256" key="9">
    <source>
        <dbReference type="RuleBase" id="RU363032"/>
    </source>
</evidence>
<evidence type="ECO:0000256" key="4">
    <source>
        <dbReference type="ARBA" id="ARBA00022475"/>
    </source>
</evidence>
<dbReference type="EMBL" id="FMAC01000013">
    <property type="protein sequence ID" value="SCB36415.1"/>
    <property type="molecule type" value="Genomic_DNA"/>
</dbReference>
<dbReference type="GO" id="GO:0022857">
    <property type="term" value="F:transmembrane transporter activity"/>
    <property type="evidence" value="ECO:0007669"/>
    <property type="project" value="InterPro"/>
</dbReference>
<dbReference type="SUPFAM" id="SSF161098">
    <property type="entry name" value="MetI-like"/>
    <property type="match status" value="1"/>
</dbReference>
<dbReference type="InterPro" id="IPR035906">
    <property type="entry name" value="MetI-like_sf"/>
</dbReference>
<dbReference type="STRING" id="52131.GA0061100_11376"/>